<gene>
    <name evidence="1" type="ORF">S01H1_46297</name>
</gene>
<dbReference type="AlphaFoldDB" id="X0UM12"/>
<proteinExistence type="predicted"/>
<organism evidence="1">
    <name type="scientific">marine sediment metagenome</name>
    <dbReference type="NCBI Taxonomy" id="412755"/>
    <lineage>
        <taxon>unclassified sequences</taxon>
        <taxon>metagenomes</taxon>
        <taxon>ecological metagenomes</taxon>
    </lineage>
</organism>
<name>X0UM12_9ZZZZ</name>
<reference evidence="1" key="1">
    <citation type="journal article" date="2014" name="Front. Microbiol.">
        <title>High frequency of phylogenetically diverse reductive dehalogenase-homologous genes in deep subseafloor sedimentary metagenomes.</title>
        <authorList>
            <person name="Kawai M."/>
            <person name="Futagami T."/>
            <person name="Toyoda A."/>
            <person name="Takaki Y."/>
            <person name="Nishi S."/>
            <person name="Hori S."/>
            <person name="Arai W."/>
            <person name="Tsubouchi T."/>
            <person name="Morono Y."/>
            <person name="Uchiyama I."/>
            <person name="Ito T."/>
            <person name="Fujiyama A."/>
            <person name="Inagaki F."/>
            <person name="Takami H."/>
        </authorList>
    </citation>
    <scope>NUCLEOTIDE SEQUENCE</scope>
    <source>
        <strain evidence="1">Expedition CK06-06</strain>
    </source>
</reference>
<feature type="non-terminal residue" evidence="1">
    <location>
        <position position="263"/>
    </location>
</feature>
<evidence type="ECO:0000313" key="1">
    <source>
        <dbReference type="EMBL" id="GAG06824.1"/>
    </source>
</evidence>
<dbReference type="EMBL" id="BARS01029642">
    <property type="protein sequence ID" value="GAG06824.1"/>
    <property type="molecule type" value="Genomic_DNA"/>
</dbReference>
<accession>X0UM12</accession>
<protein>
    <submittedName>
        <fullName evidence="1">Uncharacterized protein</fullName>
    </submittedName>
</protein>
<feature type="non-terminal residue" evidence="1">
    <location>
        <position position="1"/>
    </location>
</feature>
<comment type="caution">
    <text evidence="1">The sequence shown here is derived from an EMBL/GenBank/DDBJ whole genome shotgun (WGS) entry which is preliminary data.</text>
</comment>
<sequence length="263" mass="30458">FNTHKKYLIAKGEDWLPYAMKDSMRGELGRLKDLEMFKNGVADIEPLLSKLATSSKRNIYTALFTFLKSQENKQGQKDLNKLLDKGSILDIISDFGREASKYNLEQSKKYEANIVSDKTQKKIEVETPKLFNLITELNKNKNYYDALMLALITKYLFRNEIAILETIQKADYDLLGKTNKELLDYWKPLYEEARDKERILGDKGGDTYSIHNLSEEELGELEAYYQDKVDKGKGEEIEKDLSGNYIVLENEKPIFISRGTYKT</sequence>